<proteinExistence type="predicted"/>
<comment type="caution">
    <text evidence="1">The sequence shown here is derived from an EMBL/GenBank/DDBJ whole genome shotgun (WGS) entry which is preliminary data.</text>
</comment>
<evidence type="ECO:0000313" key="2">
    <source>
        <dbReference type="Proteomes" id="UP000309997"/>
    </source>
</evidence>
<protein>
    <submittedName>
        <fullName evidence="1">Uncharacterized protein</fullName>
    </submittedName>
</protein>
<sequence length="66" mass="7306">MVRRGMDPKSSRVGFELCLVYPMVGLRPDLGSSTIKSSCSKGQAMTDLRCKGSSQDWVPNIPNNFR</sequence>
<accession>A0ACC4BA76</accession>
<keyword evidence="2" id="KW-1185">Reference proteome</keyword>
<reference evidence="1 2" key="1">
    <citation type="journal article" date="2024" name="Plant Biotechnol. J.">
        <title>Genome and CRISPR/Cas9 system of a widespread forest tree (Populus alba) in the world.</title>
        <authorList>
            <person name="Liu Y.J."/>
            <person name="Jiang P.F."/>
            <person name="Han X.M."/>
            <person name="Li X.Y."/>
            <person name="Wang H.M."/>
            <person name="Wang Y.J."/>
            <person name="Wang X.X."/>
            <person name="Zeng Q.Y."/>
        </authorList>
    </citation>
    <scope>NUCLEOTIDE SEQUENCE [LARGE SCALE GENOMIC DNA]</scope>
    <source>
        <strain evidence="2">cv. PAL-ZL1</strain>
    </source>
</reference>
<name>A0ACC4BA76_POPAL</name>
<gene>
    <name evidence="1" type="ORF">D5086_023430</name>
</gene>
<organism evidence="1 2">
    <name type="scientific">Populus alba</name>
    <name type="common">White poplar</name>
    <dbReference type="NCBI Taxonomy" id="43335"/>
    <lineage>
        <taxon>Eukaryota</taxon>
        <taxon>Viridiplantae</taxon>
        <taxon>Streptophyta</taxon>
        <taxon>Embryophyta</taxon>
        <taxon>Tracheophyta</taxon>
        <taxon>Spermatophyta</taxon>
        <taxon>Magnoliopsida</taxon>
        <taxon>eudicotyledons</taxon>
        <taxon>Gunneridae</taxon>
        <taxon>Pentapetalae</taxon>
        <taxon>rosids</taxon>
        <taxon>fabids</taxon>
        <taxon>Malpighiales</taxon>
        <taxon>Salicaceae</taxon>
        <taxon>Saliceae</taxon>
        <taxon>Populus</taxon>
    </lineage>
</organism>
<dbReference type="EMBL" id="RCHU02000012">
    <property type="protein sequence ID" value="KAL3575329.1"/>
    <property type="molecule type" value="Genomic_DNA"/>
</dbReference>
<evidence type="ECO:0000313" key="1">
    <source>
        <dbReference type="EMBL" id="KAL3575329.1"/>
    </source>
</evidence>
<dbReference type="Proteomes" id="UP000309997">
    <property type="component" value="Unassembled WGS sequence"/>
</dbReference>